<dbReference type="KEGG" id="rarg:115753679"/>
<protein>
    <submittedName>
        <fullName evidence="3">Uncharacterized protein LOC115753679</fullName>
    </submittedName>
</protein>
<organism evidence="2 3">
    <name type="scientific">Rhodamnia argentea</name>
    <dbReference type="NCBI Taxonomy" id="178133"/>
    <lineage>
        <taxon>Eukaryota</taxon>
        <taxon>Viridiplantae</taxon>
        <taxon>Streptophyta</taxon>
        <taxon>Embryophyta</taxon>
        <taxon>Tracheophyta</taxon>
        <taxon>Spermatophyta</taxon>
        <taxon>Magnoliopsida</taxon>
        <taxon>eudicotyledons</taxon>
        <taxon>Gunneridae</taxon>
        <taxon>Pentapetalae</taxon>
        <taxon>rosids</taxon>
        <taxon>malvids</taxon>
        <taxon>Myrtales</taxon>
        <taxon>Myrtaceae</taxon>
        <taxon>Myrtoideae</taxon>
        <taxon>Myrteae</taxon>
        <taxon>Australasian group</taxon>
        <taxon>Rhodamnia</taxon>
    </lineage>
</organism>
<dbReference type="OrthoDB" id="1688388at2759"/>
<reference evidence="3" key="1">
    <citation type="submission" date="2025-08" db="UniProtKB">
        <authorList>
            <consortium name="RefSeq"/>
        </authorList>
    </citation>
    <scope>IDENTIFICATION</scope>
    <source>
        <tissue evidence="3">Leaf</tissue>
    </source>
</reference>
<keyword evidence="1" id="KW-0472">Membrane</keyword>
<evidence type="ECO:0000256" key="1">
    <source>
        <dbReference type="SAM" id="Phobius"/>
    </source>
</evidence>
<name>A0A8B8QPR4_9MYRT</name>
<dbReference type="Proteomes" id="UP000827889">
    <property type="component" value="Chromosome 5"/>
</dbReference>
<dbReference type="RefSeq" id="XP_030548262.1">
    <property type="nucleotide sequence ID" value="XM_030692402.2"/>
</dbReference>
<sequence length="52" mass="5525">MLGLRRMMGFSVRGALDVIVAGVSLVIGLGFWVLVTSILCSVAFIRCAKLPS</sequence>
<dbReference type="GeneID" id="115753679"/>
<evidence type="ECO:0000313" key="2">
    <source>
        <dbReference type="Proteomes" id="UP000827889"/>
    </source>
</evidence>
<accession>A0A8B8QPR4</accession>
<gene>
    <name evidence="3" type="primary">LOC115753679</name>
</gene>
<feature type="transmembrane region" description="Helical" evidence="1">
    <location>
        <begin position="20"/>
        <end position="45"/>
    </location>
</feature>
<keyword evidence="1" id="KW-0812">Transmembrane</keyword>
<keyword evidence="2" id="KW-1185">Reference proteome</keyword>
<keyword evidence="1" id="KW-1133">Transmembrane helix</keyword>
<evidence type="ECO:0000313" key="3">
    <source>
        <dbReference type="RefSeq" id="XP_030548262.1"/>
    </source>
</evidence>
<dbReference type="AlphaFoldDB" id="A0A8B8QPR4"/>
<proteinExistence type="predicted"/>